<dbReference type="AlphaFoldDB" id="A0A0R1PCF5"/>
<keyword evidence="1" id="KW-1133">Transmembrane helix</keyword>
<keyword evidence="1" id="KW-0812">Transmembrane</keyword>
<keyword evidence="1" id="KW-0472">Membrane</keyword>
<gene>
    <name evidence="2" type="ORF">FC47_GL001274</name>
</gene>
<name>A0A0R1PCF5_LIMMU</name>
<evidence type="ECO:0000313" key="2">
    <source>
        <dbReference type="EMBL" id="KRL26611.1"/>
    </source>
</evidence>
<feature type="transmembrane region" description="Helical" evidence="1">
    <location>
        <begin position="29"/>
        <end position="62"/>
    </location>
</feature>
<organism evidence="2 3">
    <name type="scientific">Limosilactobacillus mucosae DSM 13345</name>
    <dbReference type="NCBI Taxonomy" id="1423771"/>
    <lineage>
        <taxon>Bacteria</taxon>
        <taxon>Bacillati</taxon>
        <taxon>Bacillota</taxon>
        <taxon>Bacilli</taxon>
        <taxon>Lactobacillales</taxon>
        <taxon>Lactobacillaceae</taxon>
        <taxon>Limosilactobacillus</taxon>
    </lineage>
</organism>
<dbReference type="Proteomes" id="UP000050901">
    <property type="component" value="Unassembled WGS sequence"/>
</dbReference>
<evidence type="ECO:0000313" key="3">
    <source>
        <dbReference type="Proteomes" id="UP000050901"/>
    </source>
</evidence>
<dbReference type="EMBL" id="AZEQ01000003">
    <property type="protein sequence ID" value="KRL26611.1"/>
    <property type="molecule type" value="Genomic_DNA"/>
</dbReference>
<dbReference type="PATRIC" id="fig|1423771.3.peg.1286"/>
<reference evidence="2 3" key="1">
    <citation type="journal article" date="2015" name="Genome Announc.">
        <title>Expanding the biotechnology potential of lactobacilli through comparative genomics of 213 strains and associated genera.</title>
        <authorList>
            <person name="Sun Z."/>
            <person name="Harris H.M."/>
            <person name="McCann A."/>
            <person name="Guo C."/>
            <person name="Argimon S."/>
            <person name="Zhang W."/>
            <person name="Yang X."/>
            <person name="Jeffery I.B."/>
            <person name="Cooney J.C."/>
            <person name="Kagawa T.F."/>
            <person name="Liu W."/>
            <person name="Song Y."/>
            <person name="Salvetti E."/>
            <person name="Wrobel A."/>
            <person name="Rasinkangas P."/>
            <person name="Parkhill J."/>
            <person name="Rea M.C."/>
            <person name="O'Sullivan O."/>
            <person name="Ritari J."/>
            <person name="Douillard F.P."/>
            <person name="Paul Ross R."/>
            <person name="Yang R."/>
            <person name="Briner A.E."/>
            <person name="Felis G.E."/>
            <person name="de Vos W.M."/>
            <person name="Barrangou R."/>
            <person name="Klaenhammer T.R."/>
            <person name="Caufield P.W."/>
            <person name="Cui Y."/>
            <person name="Zhang H."/>
            <person name="O'Toole P.W."/>
        </authorList>
    </citation>
    <scope>NUCLEOTIDE SEQUENCE [LARGE SCALE GENOMIC DNA]</scope>
    <source>
        <strain evidence="2 3">DSM 13345</strain>
    </source>
</reference>
<accession>A0A0R1PCF5</accession>
<evidence type="ECO:0000256" key="1">
    <source>
        <dbReference type="SAM" id="Phobius"/>
    </source>
</evidence>
<comment type="caution">
    <text evidence="2">The sequence shown here is derived from an EMBL/GenBank/DDBJ whole genome shotgun (WGS) entry which is preliminary data.</text>
</comment>
<proteinExistence type="predicted"/>
<protein>
    <submittedName>
        <fullName evidence="2">Uncharacterized protein</fullName>
    </submittedName>
</protein>
<sequence>MEENTMELLLTLVGLWLLWKLFKLSLHLLFWIAIIAVAAFFVKTLILPAILLIGGIIGWGVLRG</sequence>